<dbReference type="PANTHER" id="PTHR35532:SF5">
    <property type="entry name" value="CARBOHYDRATE-BINDING DOMAIN-CONTAINING PROTEIN"/>
    <property type="match status" value="1"/>
</dbReference>
<name>A0A7S4C5T3_CHRCT</name>
<gene>
    <name evidence="2" type="ORF">PCAR00345_LOCUS40422</name>
</gene>
<accession>A0A7S4C5T3</accession>
<organism evidence="2">
    <name type="scientific">Chrysotila carterae</name>
    <name type="common">Marine alga</name>
    <name type="synonym">Syracosphaera carterae</name>
    <dbReference type="NCBI Taxonomy" id="13221"/>
    <lineage>
        <taxon>Eukaryota</taxon>
        <taxon>Haptista</taxon>
        <taxon>Haptophyta</taxon>
        <taxon>Prymnesiophyceae</taxon>
        <taxon>Isochrysidales</taxon>
        <taxon>Isochrysidaceae</taxon>
        <taxon>Chrysotila</taxon>
    </lineage>
</organism>
<evidence type="ECO:0000259" key="1">
    <source>
        <dbReference type="SMART" id="SM00460"/>
    </source>
</evidence>
<dbReference type="SUPFAM" id="SSF54001">
    <property type="entry name" value="Cysteine proteinases"/>
    <property type="match status" value="1"/>
</dbReference>
<dbReference type="Gene3D" id="3.10.620.30">
    <property type="match status" value="1"/>
</dbReference>
<dbReference type="InterPro" id="IPR038765">
    <property type="entry name" value="Papain-like_cys_pep_sf"/>
</dbReference>
<dbReference type="Pfam" id="PF01841">
    <property type="entry name" value="Transglut_core"/>
    <property type="match status" value="1"/>
</dbReference>
<dbReference type="AlphaFoldDB" id="A0A7S4C5T3"/>
<protein>
    <recommendedName>
        <fullName evidence="1">Transglutaminase-like domain-containing protein</fullName>
    </recommendedName>
</protein>
<dbReference type="InterPro" id="IPR002931">
    <property type="entry name" value="Transglutaminase-like"/>
</dbReference>
<dbReference type="EMBL" id="HBIZ01065862">
    <property type="protein sequence ID" value="CAE0787714.1"/>
    <property type="molecule type" value="Transcribed_RNA"/>
</dbReference>
<proteinExistence type="predicted"/>
<sequence length="141" mass="15250">MHATADDVQVISYGQASCSGLSILLACACRSVGIPARLVVVPRWADAPHGNHAWVEVYDSGRWGFIGAAEPADALSAPNWFHPSRTRDAPRSAGARGKHFRIFASTWRRGGLAGLEKHADLPLPWETSTQINGIDVTDSYQ</sequence>
<evidence type="ECO:0000313" key="2">
    <source>
        <dbReference type="EMBL" id="CAE0787714.1"/>
    </source>
</evidence>
<dbReference type="SMART" id="SM00460">
    <property type="entry name" value="TGc"/>
    <property type="match status" value="1"/>
</dbReference>
<feature type="domain" description="Transglutaminase-like" evidence="1">
    <location>
        <begin position="10"/>
        <end position="70"/>
    </location>
</feature>
<reference evidence="2" key="1">
    <citation type="submission" date="2021-01" db="EMBL/GenBank/DDBJ databases">
        <authorList>
            <person name="Corre E."/>
            <person name="Pelletier E."/>
            <person name="Niang G."/>
            <person name="Scheremetjew M."/>
            <person name="Finn R."/>
            <person name="Kale V."/>
            <person name="Holt S."/>
            <person name="Cochrane G."/>
            <person name="Meng A."/>
            <person name="Brown T."/>
            <person name="Cohen L."/>
        </authorList>
    </citation>
    <scope>NUCLEOTIDE SEQUENCE</scope>
    <source>
        <strain evidence="2">CCMP645</strain>
    </source>
</reference>
<dbReference type="PANTHER" id="PTHR35532">
    <property type="entry name" value="SIMILAR TO POLYHYDROXYALKANOATE DEPOLYMERASE"/>
    <property type="match status" value="1"/>
</dbReference>